<sequence length="71" mass="8058">MSDEFEKIIAAKDLNVDVLKIVTSNVTNVLNDFYHLTHSNHSQDQKINSIVNEIKEQGVKFRDVTAQSLVD</sequence>
<reference evidence="1" key="1">
    <citation type="submission" date="2021-06" db="EMBL/GenBank/DDBJ databases">
        <authorList>
            <person name="Kallberg Y."/>
            <person name="Tangrot J."/>
            <person name="Rosling A."/>
        </authorList>
    </citation>
    <scope>NUCLEOTIDE SEQUENCE</scope>
    <source>
        <strain evidence="1">FL130A</strain>
    </source>
</reference>
<proteinExistence type="predicted"/>
<keyword evidence="2" id="KW-1185">Reference proteome</keyword>
<gene>
    <name evidence="1" type="ORF">ALEPTO_LOCUS5216</name>
</gene>
<dbReference type="AlphaFoldDB" id="A0A9N9ANS2"/>
<protein>
    <submittedName>
        <fullName evidence="1">5257_t:CDS:1</fullName>
    </submittedName>
</protein>
<dbReference type="Proteomes" id="UP000789508">
    <property type="component" value="Unassembled WGS sequence"/>
</dbReference>
<evidence type="ECO:0000313" key="2">
    <source>
        <dbReference type="Proteomes" id="UP000789508"/>
    </source>
</evidence>
<name>A0A9N9ANS2_9GLOM</name>
<feature type="non-terminal residue" evidence="1">
    <location>
        <position position="71"/>
    </location>
</feature>
<dbReference type="EMBL" id="CAJVPS010001411">
    <property type="protein sequence ID" value="CAG8536926.1"/>
    <property type="molecule type" value="Genomic_DNA"/>
</dbReference>
<organism evidence="1 2">
    <name type="scientific">Ambispora leptoticha</name>
    <dbReference type="NCBI Taxonomy" id="144679"/>
    <lineage>
        <taxon>Eukaryota</taxon>
        <taxon>Fungi</taxon>
        <taxon>Fungi incertae sedis</taxon>
        <taxon>Mucoromycota</taxon>
        <taxon>Glomeromycotina</taxon>
        <taxon>Glomeromycetes</taxon>
        <taxon>Archaeosporales</taxon>
        <taxon>Ambisporaceae</taxon>
        <taxon>Ambispora</taxon>
    </lineage>
</organism>
<accession>A0A9N9ANS2</accession>
<comment type="caution">
    <text evidence="1">The sequence shown here is derived from an EMBL/GenBank/DDBJ whole genome shotgun (WGS) entry which is preliminary data.</text>
</comment>
<evidence type="ECO:0000313" key="1">
    <source>
        <dbReference type="EMBL" id="CAG8536926.1"/>
    </source>
</evidence>